<evidence type="ECO:0000259" key="2">
    <source>
        <dbReference type="Pfam" id="PF07859"/>
    </source>
</evidence>
<keyword evidence="4" id="KW-1185">Reference proteome</keyword>
<organism evidence="3 4">
    <name type="scientific">Ideonella azotifigens</name>
    <dbReference type="NCBI Taxonomy" id="513160"/>
    <lineage>
        <taxon>Bacteria</taxon>
        <taxon>Pseudomonadati</taxon>
        <taxon>Pseudomonadota</taxon>
        <taxon>Betaproteobacteria</taxon>
        <taxon>Burkholderiales</taxon>
        <taxon>Sphaerotilaceae</taxon>
        <taxon>Ideonella</taxon>
    </lineage>
</organism>
<evidence type="ECO:0000313" key="4">
    <source>
        <dbReference type="Proteomes" id="UP001500279"/>
    </source>
</evidence>
<protein>
    <submittedName>
        <fullName evidence="3">Alpha/beta hydrolase</fullName>
    </submittedName>
</protein>
<dbReference type="InterPro" id="IPR033140">
    <property type="entry name" value="Lipase_GDXG_put_SER_AS"/>
</dbReference>
<feature type="domain" description="Alpha/beta hydrolase fold-3" evidence="2">
    <location>
        <begin position="75"/>
        <end position="286"/>
    </location>
</feature>
<dbReference type="InterPro" id="IPR050466">
    <property type="entry name" value="Carboxylest/Gibb_receptor"/>
</dbReference>
<feature type="active site" evidence="1">
    <location>
        <position position="157"/>
    </location>
</feature>
<accession>A0ABN1JIW1</accession>
<proteinExistence type="predicted"/>
<reference evidence="3 4" key="1">
    <citation type="journal article" date="2019" name="Int. J. Syst. Evol. Microbiol.">
        <title>The Global Catalogue of Microorganisms (GCM) 10K type strain sequencing project: providing services to taxonomists for standard genome sequencing and annotation.</title>
        <authorList>
            <consortium name="The Broad Institute Genomics Platform"/>
            <consortium name="The Broad Institute Genome Sequencing Center for Infectious Disease"/>
            <person name="Wu L."/>
            <person name="Ma J."/>
        </authorList>
    </citation>
    <scope>NUCLEOTIDE SEQUENCE [LARGE SCALE GENOMIC DNA]</scope>
    <source>
        <strain evidence="3 4">JCM 15503</strain>
    </source>
</reference>
<dbReference type="Pfam" id="PF07859">
    <property type="entry name" value="Abhydrolase_3"/>
    <property type="match status" value="1"/>
</dbReference>
<name>A0ABN1JIW1_9BURK</name>
<dbReference type="RefSeq" id="WP_231011731.1">
    <property type="nucleotide sequence ID" value="NZ_BAAAEW010000003.1"/>
</dbReference>
<dbReference type="SUPFAM" id="SSF53474">
    <property type="entry name" value="alpha/beta-Hydrolases"/>
    <property type="match status" value="1"/>
</dbReference>
<dbReference type="PANTHER" id="PTHR23024:SF24">
    <property type="entry name" value="ALPHA_BETA HYDROLASE FOLD-3 DOMAIN-CONTAINING PROTEIN"/>
    <property type="match status" value="1"/>
</dbReference>
<dbReference type="InterPro" id="IPR029058">
    <property type="entry name" value="AB_hydrolase_fold"/>
</dbReference>
<dbReference type="InterPro" id="IPR013094">
    <property type="entry name" value="AB_hydrolase_3"/>
</dbReference>
<dbReference type="Proteomes" id="UP001500279">
    <property type="component" value="Unassembled WGS sequence"/>
</dbReference>
<sequence>MLDKQIQQVLEAARANGAPDLCDVPLPVAREIYRQIMGGAGAPPAGVDTRDIAAAGGVPALRVYTPPGAQAAPVVLWTHGGGCVVGGLDEYDVVVKQLAVDARAVVVSVAYRLAPEHPFPAAFDDAWAALKWVASPEGARALGTVADTGRLALAGDSAGALLAITTALRARDEGGPGLRSLALAYPLAAGGHGDYPSHTAHAAGPTLTKRTMDWCSHHFFGDAGRAPDHRGAPLLADDLSRLPRTLLMLAALDPLRDEGLALGARLNDSGVLVSVIECHGLPHGFLSQGGFSAAARAAQRQLGRALGDALHEA</sequence>
<gene>
    <name evidence="3" type="ORF">GCM10009107_02760</name>
</gene>
<evidence type="ECO:0000256" key="1">
    <source>
        <dbReference type="PROSITE-ProRule" id="PRU10038"/>
    </source>
</evidence>
<comment type="caution">
    <text evidence="3">The sequence shown here is derived from an EMBL/GenBank/DDBJ whole genome shotgun (WGS) entry which is preliminary data.</text>
</comment>
<dbReference type="EMBL" id="BAAAEW010000003">
    <property type="protein sequence ID" value="GAA0740798.1"/>
    <property type="molecule type" value="Genomic_DNA"/>
</dbReference>
<dbReference type="PROSITE" id="PS01174">
    <property type="entry name" value="LIPASE_GDXG_SER"/>
    <property type="match status" value="1"/>
</dbReference>
<dbReference type="PANTHER" id="PTHR23024">
    <property type="entry name" value="ARYLACETAMIDE DEACETYLASE"/>
    <property type="match status" value="1"/>
</dbReference>
<keyword evidence="3" id="KW-0378">Hydrolase</keyword>
<dbReference type="GO" id="GO:0016787">
    <property type="term" value="F:hydrolase activity"/>
    <property type="evidence" value="ECO:0007669"/>
    <property type="project" value="UniProtKB-KW"/>
</dbReference>
<evidence type="ECO:0000313" key="3">
    <source>
        <dbReference type="EMBL" id="GAA0740798.1"/>
    </source>
</evidence>
<dbReference type="Gene3D" id="3.40.50.1820">
    <property type="entry name" value="alpha/beta hydrolase"/>
    <property type="match status" value="1"/>
</dbReference>